<feature type="domain" description="EamA" evidence="10">
    <location>
        <begin position="12"/>
        <end position="146"/>
    </location>
</feature>
<dbReference type="EMBL" id="VFPU01000001">
    <property type="protein sequence ID" value="TQM97674.1"/>
    <property type="molecule type" value="Genomic_DNA"/>
</dbReference>
<dbReference type="OrthoDB" id="369870at2"/>
<dbReference type="InterPro" id="IPR000620">
    <property type="entry name" value="EamA_dom"/>
</dbReference>
<dbReference type="RefSeq" id="WP_141819407.1">
    <property type="nucleotide sequence ID" value="NZ_BAAAIL010000001.1"/>
</dbReference>
<feature type="transmembrane region" description="Helical" evidence="9">
    <location>
        <begin position="249"/>
        <end position="269"/>
    </location>
</feature>
<keyword evidence="4" id="KW-1003">Cell membrane</keyword>
<evidence type="ECO:0000256" key="5">
    <source>
        <dbReference type="ARBA" id="ARBA00022692"/>
    </source>
</evidence>
<protein>
    <submittedName>
        <fullName evidence="11">Chloramphenicol-sensitive protein RarD</fullName>
    </submittedName>
</protein>
<comment type="similarity">
    <text evidence="2">Belongs to the EamA transporter family.</text>
</comment>
<gene>
    <name evidence="11" type="ORF">FB476_2597</name>
</gene>
<proteinExistence type="inferred from homology"/>
<feature type="domain" description="EamA" evidence="10">
    <location>
        <begin position="158"/>
        <end position="289"/>
    </location>
</feature>
<dbReference type="PANTHER" id="PTHR22911:SF137">
    <property type="entry name" value="SOLUTE CARRIER FAMILY 35 MEMBER G2-RELATED"/>
    <property type="match status" value="1"/>
</dbReference>
<comment type="subcellular location">
    <subcellularLocation>
        <location evidence="1">Cell membrane</location>
        <topology evidence="1">Multi-pass membrane protein</topology>
    </subcellularLocation>
</comment>
<evidence type="ECO:0000259" key="10">
    <source>
        <dbReference type="Pfam" id="PF00892"/>
    </source>
</evidence>
<feature type="transmembrane region" description="Helical" evidence="9">
    <location>
        <begin position="75"/>
        <end position="93"/>
    </location>
</feature>
<evidence type="ECO:0000313" key="11">
    <source>
        <dbReference type="EMBL" id="TQM97674.1"/>
    </source>
</evidence>
<feature type="transmembrane region" description="Helical" evidence="9">
    <location>
        <begin position="131"/>
        <end position="148"/>
    </location>
</feature>
<feature type="region of interest" description="Disordered" evidence="8">
    <location>
        <begin position="306"/>
        <end position="347"/>
    </location>
</feature>
<feature type="transmembrane region" description="Helical" evidence="9">
    <location>
        <begin position="105"/>
        <end position="124"/>
    </location>
</feature>
<evidence type="ECO:0000256" key="2">
    <source>
        <dbReference type="ARBA" id="ARBA00007362"/>
    </source>
</evidence>
<evidence type="ECO:0000256" key="9">
    <source>
        <dbReference type="SAM" id="Phobius"/>
    </source>
</evidence>
<feature type="transmembrane region" description="Helical" evidence="9">
    <location>
        <begin position="12"/>
        <end position="33"/>
    </location>
</feature>
<evidence type="ECO:0000256" key="8">
    <source>
        <dbReference type="SAM" id="MobiDB-lite"/>
    </source>
</evidence>
<dbReference type="GO" id="GO:0005886">
    <property type="term" value="C:plasma membrane"/>
    <property type="evidence" value="ECO:0007669"/>
    <property type="project" value="UniProtKB-SubCell"/>
</dbReference>
<keyword evidence="3" id="KW-0813">Transport</keyword>
<keyword evidence="5 9" id="KW-0812">Transmembrane</keyword>
<evidence type="ECO:0000313" key="12">
    <source>
        <dbReference type="Proteomes" id="UP000315133"/>
    </source>
</evidence>
<dbReference type="Proteomes" id="UP000315133">
    <property type="component" value="Unassembled WGS sequence"/>
</dbReference>
<name>A0A543KRI6_9MICO</name>
<reference evidence="11 12" key="1">
    <citation type="submission" date="2019-06" db="EMBL/GenBank/DDBJ databases">
        <title>Sequencing the genomes of 1000 actinobacteria strains.</title>
        <authorList>
            <person name="Klenk H.-P."/>
        </authorList>
    </citation>
    <scope>NUCLEOTIDE SEQUENCE [LARGE SCALE GENOMIC DNA]</scope>
    <source>
        <strain evidence="11 12">DSM 12362</strain>
    </source>
</reference>
<accession>A0A543KRI6</accession>
<dbReference type="AlphaFoldDB" id="A0A543KRI6"/>
<feature type="transmembrane region" description="Helical" evidence="9">
    <location>
        <begin position="216"/>
        <end position="237"/>
    </location>
</feature>
<dbReference type="NCBIfam" id="TIGR00688">
    <property type="entry name" value="rarD"/>
    <property type="match status" value="1"/>
</dbReference>
<dbReference type="InterPro" id="IPR037185">
    <property type="entry name" value="EmrE-like"/>
</dbReference>
<organism evidence="11 12">
    <name type="scientific">Ornithinimicrobium humiphilum</name>
    <dbReference type="NCBI Taxonomy" id="125288"/>
    <lineage>
        <taxon>Bacteria</taxon>
        <taxon>Bacillati</taxon>
        <taxon>Actinomycetota</taxon>
        <taxon>Actinomycetes</taxon>
        <taxon>Micrococcales</taxon>
        <taxon>Ornithinimicrobiaceae</taxon>
        <taxon>Ornithinimicrobium</taxon>
    </lineage>
</organism>
<feature type="compositionally biased region" description="Low complexity" evidence="8">
    <location>
        <begin position="306"/>
        <end position="327"/>
    </location>
</feature>
<feature type="transmembrane region" description="Helical" evidence="9">
    <location>
        <begin position="275"/>
        <end position="296"/>
    </location>
</feature>
<sequence length="347" mass="37126">MSEAQQQRHQQGTAYGFLAYLLWGVFPLYFAILRPAGPWEIVAHRIVWTLLLCAIVLVVLRDVRWVVDLARTPRRALGVAGAGLLIATNWGIYTYAVLSGHVTEAALGYFLNPLVTVALGVLVLRERLRRPQWVAVGLGAAAAVYLTIDYGRPPWVSLALAFTFASYSLLKNRLGITLSALRSLAGESLAILPIAVVILVWLGSRGETTFLGEGTGHTLLMVSTGVATAVPLLLFAAAASRVPLSTVGLLQFLTPVLQLLIGVVVMGEHVPGSRWIGFALVWLALVILTVDMLGAAGRSRRDGRRAAAAAAAEEAAQAETAAQTPAEDAPRDPDELDESLGQQPRCP</sequence>
<dbReference type="SUPFAM" id="SSF103481">
    <property type="entry name" value="Multidrug resistance efflux transporter EmrE"/>
    <property type="match status" value="2"/>
</dbReference>
<feature type="transmembrane region" description="Helical" evidence="9">
    <location>
        <begin position="184"/>
        <end position="204"/>
    </location>
</feature>
<evidence type="ECO:0000256" key="4">
    <source>
        <dbReference type="ARBA" id="ARBA00022475"/>
    </source>
</evidence>
<dbReference type="InterPro" id="IPR004626">
    <property type="entry name" value="RarD"/>
</dbReference>
<keyword evidence="6 9" id="KW-1133">Transmembrane helix</keyword>
<keyword evidence="12" id="KW-1185">Reference proteome</keyword>
<dbReference type="Pfam" id="PF00892">
    <property type="entry name" value="EamA"/>
    <property type="match status" value="2"/>
</dbReference>
<feature type="transmembrane region" description="Helical" evidence="9">
    <location>
        <begin position="45"/>
        <end position="63"/>
    </location>
</feature>
<dbReference type="PANTHER" id="PTHR22911">
    <property type="entry name" value="ACYL-MALONYL CONDENSING ENZYME-RELATED"/>
    <property type="match status" value="1"/>
</dbReference>
<evidence type="ECO:0000256" key="6">
    <source>
        <dbReference type="ARBA" id="ARBA00022989"/>
    </source>
</evidence>
<evidence type="ECO:0000256" key="7">
    <source>
        <dbReference type="ARBA" id="ARBA00023136"/>
    </source>
</evidence>
<comment type="caution">
    <text evidence="11">The sequence shown here is derived from an EMBL/GenBank/DDBJ whole genome shotgun (WGS) entry which is preliminary data.</text>
</comment>
<evidence type="ECO:0000256" key="1">
    <source>
        <dbReference type="ARBA" id="ARBA00004651"/>
    </source>
</evidence>
<evidence type="ECO:0000256" key="3">
    <source>
        <dbReference type="ARBA" id="ARBA00022448"/>
    </source>
</evidence>
<feature type="transmembrane region" description="Helical" evidence="9">
    <location>
        <begin position="154"/>
        <end position="172"/>
    </location>
</feature>
<keyword evidence="7 9" id="KW-0472">Membrane</keyword>